<proteinExistence type="predicted"/>
<evidence type="ECO:0000313" key="3">
    <source>
        <dbReference type="Proteomes" id="UP000191988"/>
    </source>
</evidence>
<feature type="transmembrane region" description="Helical" evidence="1">
    <location>
        <begin position="101"/>
        <end position="119"/>
    </location>
</feature>
<feature type="transmembrane region" description="Helical" evidence="1">
    <location>
        <begin position="21"/>
        <end position="39"/>
    </location>
</feature>
<evidence type="ECO:0000313" key="2">
    <source>
        <dbReference type="EMBL" id="CUX45572.1"/>
    </source>
</evidence>
<dbReference type="AlphaFoldDB" id="A0A1S7R254"/>
<dbReference type="STRING" id="1183432.AGR3A_Lc120039"/>
<reference evidence="3" key="1">
    <citation type="submission" date="2016-01" db="EMBL/GenBank/DDBJ databases">
        <authorList>
            <person name="Regsiter A."/>
            <person name="william w."/>
        </authorList>
    </citation>
    <scope>NUCLEOTIDE SEQUENCE [LARGE SCALE GENOMIC DNA]</scope>
    <source>
        <strain evidence="3">CFBP 6623</strain>
    </source>
</reference>
<dbReference type="EMBL" id="FBWK01000048">
    <property type="protein sequence ID" value="CUX45572.1"/>
    <property type="molecule type" value="Genomic_DNA"/>
</dbReference>
<keyword evidence="1" id="KW-0472">Membrane</keyword>
<feature type="transmembrane region" description="Helical" evidence="1">
    <location>
        <begin position="171"/>
        <end position="187"/>
    </location>
</feature>
<accession>A0A1S7R254</accession>
<name>A0A1S7R254_9HYPH</name>
<feature type="transmembrane region" description="Helical" evidence="1">
    <location>
        <begin position="45"/>
        <end position="63"/>
    </location>
</feature>
<feature type="transmembrane region" description="Helical" evidence="1">
    <location>
        <begin position="315"/>
        <end position="335"/>
    </location>
</feature>
<feature type="transmembrane region" description="Helical" evidence="1">
    <location>
        <begin position="194"/>
        <end position="223"/>
    </location>
</feature>
<feature type="transmembrane region" description="Helical" evidence="1">
    <location>
        <begin position="70"/>
        <end position="89"/>
    </location>
</feature>
<evidence type="ECO:0008006" key="4">
    <source>
        <dbReference type="Google" id="ProtNLM"/>
    </source>
</evidence>
<evidence type="ECO:0000256" key="1">
    <source>
        <dbReference type="SAM" id="Phobius"/>
    </source>
</evidence>
<protein>
    <recommendedName>
        <fullName evidence="4">Exopolysaccharide production protein</fullName>
    </recommendedName>
</protein>
<feature type="transmembrane region" description="Helical" evidence="1">
    <location>
        <begin position="131"/>
        <end position="151"/>
    </location>
</feature>
<keyword evidence="1" id="KW-0812">Transmembrane</keyword>
<feature type="transmembrane region" description="Helical" evidence="1">
    <location>
        <begin position="229"/>
        <end position="247"/>
    </location>
</feature>
<keyword evidence="1" id="KW-1133">Transmembrane helix</keyword>
<dbReference type="RefSeq" id="WP_137002561.1">
    <property type="nucleotide sequence ID" value="NZ_LT009724.1"/>
</dbReference>
<gene>
    <name evidence="2" type="ORF">AGR3A_Lc120039</name>
</gene>
<sequence>MNTTYSQPWSLPQKDAIPKRRMLLLEIILVGGLLLLPLQAVKLSIAQPAHLWVLIALVVMLFYERPRLSGTELIAYAAFVYFTLALTFMQDYTRIKEMDQLVKFVLFYPAFYVVGKWLGWHFGDRSLPLAYGFLFIFLIFQYAAQALHIPVIYEEISFGQGALHGTFKERNWLAVYFLLLSYVLLLKDRSNRGFLLFFGLNIVVMLLSGSKTTFIAAGIVFLLQSRLPLWIKILPVIIGAMFYLSIFSEELTGDRLAVKLEEERGLAFTVSLDLLRANPFGYGLGFVEAFFSNTWIQVRGLGEGTNSVFSVPLDLWLIAGPFGFAMWLVIFAGVGNSATRVLAPIAALSLLNPLHQSELVYFFMGFLVSQDKFQRLAFQRAKKIAESINATNEFSREYKHRAEKLP</sequence>
<organism evidence="2 3">
    <name type="scientific">Agrobacterium tomkonis CFBP 6623</name>
    <dbReference type="NCBI Taxonomy" id="1183432"/>
    <lineage>
        <taxon>Bacteria</taxon>
        <taxon>Pseudomonadati</taxon>
        <taxon>Pseudomonadota</taxon>
        <taxon>Alphaproteobacteria</taxon>
        <taxon>Hyphomicrobiales</taxon>
        <taxon>Rhizobiaceae</taxon>
        <taxon>Rhizobium/Agrobacterium group</taxon>
        <taxon>Agrobacterium</taxon>
        <taxon>Agrobacterium tumefaciens complex</taxon>
    </lineage>
</organism>
<dbReference type="Proteomes" id="UP000191988">
    <property type="component" value="Unassembled WGS sequence"/>
</dbReference>
<keyword evidence="3" id="KW-1185">Reference proteome</keyword>